<protein>
    <submittedName>
        <fullName evidence="1">Uncharacterized protein</fullName>
    </submittedName>
</protein>
<evidence type="ECO:0000313" key="2">
    <source>
        <dbReference type="Proteomes" id="UP000530660"/>
    </source>
</evidence>
<name>A0A7J7INT6_9RHOD</name>
<dbReference type="AlphaFoldDB" id="A0A7J7INT6"/>
<organism evidence="1 2">
    <name type="scientific">Cyanidiococcus yangmingshanensis</name>
    <dbReference type="NCBI Taxonomy" id="2690220"/>
    <lineage>
        <taxon>Eukaryota</taxon>
        <taxon>Rhodophyta</taxon>
        <taxon>Bangiophyceae</taxon>
        <taxon>Cyanidiales</taxon>
        <taxon>Cyanidiaceae</taxon>
        <taxon>Cyanidiococcus</taxon>
    </lineage>
</organism>
<proteinExistence type="predicted"/>
<keyword evidence="2" id="KW-1185">Reference proteome</keyword>
<dbReference type="Proteomes" id="UP000530660">
    <property type="component" value="Unassembled WGS sequence"/>
</dbReference>
<evidence type="ECO:0000313" key="1">
    <source>
        <dbReference type="EMBL" id="KAF6004349.1"/>
    </source>
</evidence>
<comment type="caution">
    <text evidence="1">The sequence shown here is derived from an EMBL/GenBank/DDBJ whole genome shotgun (WGS) entry which is preliminary data.</text>
</comment>
<sequence>MFAFLPNFALSSRTSVTWQGARVRQPKKGSCCVVASTWDSGLTRRALLTWFTLLAAGAVAPRSASSGAGSALTRKLYPKPGFNVEEDVERPPIKDEDIARVQKQLTTLRDYRKAVGDISAKFEAAPGTADVIGDLERVFRFDTLRNTLNVVADANFDEEVQKRTDRLVRNILQDLNELEVAARIRGNQGVRTPRKIDAVRKWLHSMATDMDRLLAYYPDSAGITSASK</sequence>
<gene>
    <name evidence="1" type="ORF">F1559_000565</name>
</gene>
<dbReference type="OrthoDB" id="188983at2759"/>
<reference evidence="1 2" key="1">
    <citation type="journal article" date="2020" name="J. Phycol.">
        <title>Comparative genome analysis reveals Cyanidiococcus gen. nov., a new extremophilic red algal genus sister to Cyanidioschyzon (Cyanidioschyzonaceae, Rhodophyta).</title>
        <authorList>
            <person name="Liu S.-L."/>
            <person name="Chiang Y.-R."/>
            <person name="Yoon H.S."/>
            <person name="Fu H.-Y."/>
        </authorList>
    </citation>
    <scope>NUCLEOTIDE SEQUENCE [LARGE SCALE GENOMIC DNA]</scope>
    <source>
        <strain evidence="1 2">THAL066</strain>
    </source>
</reference>
<accession>A0A7J7INT6</accession>
<dbReference type="EMBL" id="VWRR01000003">
    <property type="protein sequence ID" value="KAF6004349.1"/>
    <property type="molecule type" value="Genomic_DNA"/>
</dbReference>